<gene>
    <name evidence="2" type="ORF">GHJ91_23300</name>
</gene>
<comment type="caution">
    <text evidence="2">The sequence shown here is derived from an EMBL/GenBank/DDBJ whole genome shotgun (WGS) entry which is preliminary data.</text>
</comment>
<organism evidence="2">
    <name type="scientific">Sinorhizobium medicae</name>
    <dbReference type="NCBI Taxonomy" id="110321"/>
    <lineage>
        <taxon>Bacteria</taxon>
        <taxon>Pseudomonadati</taxon>
        <taxon>Pseudomonadota</taxon>
        <taxon>Alphaproteobacteria</taxon>
        <taxon>Hyphomicrobiales</taxon>
        <taxon>Rhizobiaceae</taxon>
        <taxon>Sinorhizobium/Ensifer group</taxon>
        <taxon>Sinorhizobium</taxon>
    </lineage>
</organism>
<evidence type="ECO:0000256" key="1">
    <source>
        <dbReference type="SAM" id="Phobius"/>
    </source>
</evidence>
<dbReference type="RefSeq" id="WP_153413498.1">
    <property type="nucleotide sequence ID" value="NZ_WISB01000125.1"/>
</dbReference>
<proteinExistence type="predicted"/>
<keyword evidence="1" id="KW-1133">Transmembrane helix</keyword>
<sequence>MIAVLTGPIGKALAVVALAAALLGVGYWKGHADSRAEQLRDTLAAIEKREKIDERIQGLDGIALCNELLGGGVHVECNELRGVEEDPRNPARRR</sequence>
<evidence type="ECO:0000313" key="2">
    <source>
        <dbReference type="EMBL" id="MQW72001.1"/>
    </source>
</evidence>
<name>A0A6G1WQK8_9HYPH</name>
<dbReference type="EMBL" id="WISB01000125">
    <property type="protein sequence ID" value="MQW72001.1"/>
    <property type="molecule type" value="Genomic_DNA"/>
</dbReference>
<accession>A0A6G1WQK8</accession>
<feature type="transmembrane region" description="Helical" evidence="1">
    <location>
        <begin position="12"/>
        <end position="30"/>
    </location>
</feature>
<keyword evidence="1" id="KW-0812">Transmembrane</keyword>
<reference evidence="2" key="1">
    <citation type="journal article" date="2013" name="Genome Biol.">
        <title>Comparative genomics of the core and accessory genomes of 48 Sinorhizobium strains comprising five genospecies.</title>
        <authorList>
            <person name="Sugawara M."/>
            <person name="Epstein B."/>
            <person name="Badgley B.D."/>
            <person name="Unno T."/>
            <person name="Xu L."/>
            <person name="Reese J."/>
            <person name="Gyaneshwar P."/>
            <person name="Denny R."/>
            <person name="Mudge J."/>
            <person name="Bharti A.K."/>
            <person name="Farmer A.D."/>
            <person name="May G.D."/>
            <person name="Woodward J.E."/>
            <person name="Medigue C."/>
            <person name="Vallenet D."/>
            <person name="Lajus A."/>
            <person name="Rouy Z."/>
            <person name="Martinez-Vaz B."/>
            <person name="Tiffin P."/>
            <person name="Young N.D."/>
            <person name="Sadowsky M.J."/>
        </authorList>
    </citation>
    <scope>NUCLEOTIDE SEQUENCE</scope>
    <source>
        <strain evidence="2">M1</strain>
    </source>
</reference>
<dbReference type="AlphaFoldDB" id="A0A6G1WQK8"/>
<keyword evidence="1" id="KW-0472">Membrane</keyword>
<protein>
    <submittedName>
        <fullName evidence="2">Uncharacterized protein</fullName>
    </submittedName>
</protein>